<sequence>MSMCSSYMIVSLLVTIACKLKAMELSSEDIEPLLHWRTQTTNLDSIYLPTAPNPPSDNPTGDSTVPCDPQTKSQHFGTGNAPQDFLEQESDDPQFSKSSSTSIAPVSFFEPASWRKHQGFQKEKSSTGLSDLKLPRVPSGSTVTTGTTPLPMNANQVAYDFSHIHHEPDVLGSVL</sequence>
<evidence type="ECO:0000256" key="2">
    <source>
        <dbReference type="SAM" id="SignalP"/>
    </source>
</evidence>
<organism evidence="3 5">
    <name type="scientific">Puccinia graminis f. sp. tritici</name>
    <dbReference type="NCBI Taxonomy" id="56615"/>
    <lineage>
        <taxon>Eukaryota</taxon>
        <taxon>Fungi</taxon>
        <taxon>Dikarya</taxon>
        <taxon>Basidiomycota</taxon>
        <taxon>Pucciniomycotina</taxon>
        <taxon>Pucciniomycetes</taxon>
        <taxon>Pucciniales</taxon>
        <taxon>Pucciniaceae</taxon>
        <taxon>Puccinia</taxon>
    </lineage>
</organism>
<dbReference type="EMBL" id="VSWC01000040">
    <property type="protein sequence ID" value="KAA1106506.1"/>
    <property type="molecule type" value="Genomic_DNA"/>
</dbReference>
<feature type="chain" id="PRO_5036137914" evidence="2">
    <location>
        <begin position="23"/>
        <end position="175"/>
    </location>
</feature>
<reference evidence="5 6" key="1">
    <citation type="submission" date="2019-05" db="EMBL/GenBank/DDBJ databases">
        <title>Emergence of the Ug99 lineage of the wheat stem rust pathogen through somatic hybridization.</title>
        <authorList>
            <person name="Li F."/>
            <person name="Upadhyaya N.M."/>
            <person name="Sperschneider J."/>
            <person name="Matny O."/>
            <person name="Nguyen-Phuc H."/>
            <person name="Mago R."/>
            <person name="Raley C."/>
            <person name="Miller M.E."/>
            <person name="Silverstein K.A.T."/>
            <person name="Henningsen E."/>
            <person name="Hirsch C.D."/>
            <person name="Visser B."/>
            <person name="Pretorius Z.A."/>
            <person name="Steffenson B.J."/>
            <person name="Schwessinger B."/>
            <person name="Dodds P.N."/>
            <person name="Figueroa M."/>
        </authorList>
    </citation>
    <scope>NUCLEOTIDE SEQUENCE [LARGE SCALE GENOMIC DNA]</scope>
    <source>
        <strain evidence="3">21-0</strain>
        <strain evidence="4 6">Ug99</strain>
    </source>
</reference>
<gene>
    <name evidence="3" type="ORF">PGT21_035739</name>
    <name evidence="4" type="ORF">PGTUg99_024839</name>
</gene>
<evidence type="ECO:0000313" key="6">
    <source>
        <dbReference type="Proteomes" id="UP000325313"/>
    </source>
</evidence>
<keyword evidence="2" id="KW-0732">Signal</keyword>
<feature type="compositionally biased region" description="Low complexity" evidence="1">
    <location>
        <begin position="137"/>
        <end position="149"/>
    </location>
</feature>
<feature type="region of interest" description="Disordered" evidence="1">
    <location>
        <begin position="119"/>
        <end position="149"/>
    </location>
</feature>
<evidence type="ECO:0000313" key="3">
    <source>
        <dbReference type="EMBL" id="KAA1106506.1"/>
    </source>
</evidence>
<feature type="signal peptide" evidence="2">
    <location>
        <begin position="1"/>
        <end position="22"/>
    </location>
</feature>
<dbReference type="EMBL" id="VDEP01000172">
    <property type="protein sequence ID" value="KAA1126300.1"/>
    <property type="molecule type" value="Genomic_DNA"/>
</dbReference>
<feature type="compositionally biased region" description="Polar residues" evidence="1">
    <location>
        <begin position="70"/>
        <end position="81"/>
    </location>
</feature>
<dbReference type="Proteomes" id="UP000324748">
    <property type="component" value="Unassembled WGS sequence"/>
</dbReference>
<proteinExistence type="predicted"/>
<evidence type="ECO:0000256" key="1">
    <source>
        <dbReference type="SAM" id="MobiDB-lite"/>
    </source>
</evidence>
<accession>A0A5B0Q018</accession>
<feature type="region of interest" description="Disordered" evidence="1">
    <location>
        <begin position="45"/>
        <end position="100"/>
    </location>
</feature>
<dbReference type="Proteomes" id="UP000325313">
    <property type="component" value="Unassembled WGS sequence"/>
</dbReference>
<comment type="caution">
    <text evidence="3">The sequence shown here is derived from an EMBL/GenBank/DDBJ whole genome shotgun (WGS) entry which is preliminary data.</text>
</comment>
<dbReference type="AlphaFoldDB" id="A0A5B0Q018"/>
<evidence type="ECO:0000313" key="4">
    <source>
        <dbReference type="EMBL" id="KAA1126300.1"/>
    </source>
</evidence>
<evidence type="ECO:0000313" key="5">
    <source>
        <dbReference type="Proteomes" id="UP000324748"/>
    </source>
</evidence>
<protein>
    <submittedName>
        <fullName evidence="3">Uncharacterized protein</fullName>
    </submittedName>
</protein>
<keyword evidence="5" id="KW-1185">Reference proteome</keyword>
<name>A0A5B0Q018_PUCGR</name>